<sequence length="403" mass="44318">MATRCCIAGGGPAGLVLGYLLARSGVPVVVLEKHDDFLRDFRGDTIHPSTLQVLEDVGLLDRFLRLPHQEIGELTADVFGEVVVMADFRHLPAPRPFLVLVPQWDFLDFIADEARKFPHFELRMGARVTRVLEEDGRVAGVEVSQRGDTQEIRAGLVVAADGRHTTVRTSAGLPTTDYGAPIDVLWFHLPRTPEDPSRTGGTMRPGSMLVTLNRDTYWQCAYVIPKGSLEALRARGLPAFRRSVAEISGFLGDVVDRIASWDDVKLLSVQVSRMPRWWRDGLLCIGDAAHAMSPIGGVGINLAIQDAVAAANLLAAPLREGRLLPAHLEAVQRRREWPTRVTQRMQIALQDALLSPLLARTDVPAGVPLPVRLLQRLPLLRRLPARAIGMGVRPERVRLPPAG</sequence>
<evidence type="ECO:0000259" key="2">
    <source>
        <dbReference type="Pfam" id="PF01494"/>
    </source>
</evidence>
<keyword evidence="4" id="KW-1185">Reference proteome</keyword>
<dbReference type="InterPro" id="IPR050631">
    <property type="entry name" value="PheA/TfdB_FAD_monoxygenase"/>
</dbReference>
<dbReference type="NCBIfam" id="NF004834">
    <property type="entry name" value="PRK06185.1-3"/>
    <property type="match status" value="1"/>
</dbReference>
<evidence type="ECO:0000256" key="1">
    <source>
        <dbReference type="ARBA" id="ARBA00023002"/>
    </source>
</evidence>
<dbReference type="NCBIfam" id="NF004833">
    <property type="entry name" value="PRK06185.1-1"/>
    <property type="match status" value="1"/>
</dbReference>
<protein>
    <submittedName>
        <fullName evidence="3">FAD-dependent oxidoreductase</fullName>
    </submittedName>
</protein>
<dbReference type="Proteomes" id="UP000806285">
    <property type="component" value="Unassembled WGS sequence"/>
</dbReference>
<proteinExistence type="predicted"/>
<feature type="domain" description="FAD-binding" evidence="2">
    <location>
        <begin position="3"/>
        <end position="344"/>
    </location>
</feature>
<dbReference type="Gene3D" id="3.50.50.60">
    <property type="entry name" value="FAD/NAD(P)-binding domain"/>
    <property type="match status" value="2"/>
</dbReference>
<dbReference type="SUPFAM" id="SSF51905">
    <property type="entry name" value="FAD/NAD(P)-binding domain"/>
    <property type="match status" value="1"/>
</dbReference>
<dbReference type="PANTHER" id="PTHR43476">
    <property type="entry name" value="3-(3-HYDROXY-PHENYL)PROPIONATE/3-HYDROXYCINNAMIC ACID HYDROXYLASE"/>
    <property type="match status" value="1"/>
</dbReference>
<keyword evidence="1" id="KW-0560">Oxidoreductase</keyword>
<dbReference type="PRINTS" id="PR00420">
    <property type="entry name" value="RNGMNOXGNASE"/>
</dbReference>
<dbReference type="EMBL" id="JADDIV010000005">
    <property type="protein sequence ID" value="MBE7369653.1"/>
    <property type="molecule type" value="Genomic_DNA"/>
</dbReference>
<name>A0ABR9S7Z1_9BURK</name>
<dbReference type="InterPro" id="IPR002938">
    <property type="entry name" value="FAD-bd"/>
</dbReference>
<evidence type="ECO:0000313" key="3">
    <source>
        <dbReference type="EMBL" id="MBE7369653.1"/>
    </source>
</evidence>
<organism evidence="3 4">
    <name type="scientific">Ramlibacter pallidus</name>
    <dbReference type="NCBI Taxonomy" id="2780087"/>
    <lineage>
        <taxon>Bacteria</taxon>
        <taxon>Pseudomonadati</taxon>
        <taxon>Pseudomonadota</taxon>
        <taxon>Betaproteobacteria</taxon>
        <taxon>Burkholderiales</taxon>
        <taxon>Comamonadaceae</taxon>
        <taxon>Ramlibacter</taxon>
    </lineage>
</organism>
<reference evidence="3 4" key="1">
    <citation type="submission" date="2020-10" db="EMBL/GenBank/DDBJ databases">
        <title>Ramlibacter sp. HM2 16S ribosomal RNA gene Genome sequencing and assembly.</title>
        <authorList>
            <person name="Kang M."/>
        </authorList>
    </citation>
    <scope>NUCLEOTIDE SEQUENCE [LARGE SCALE GENOMIC DNA]</scope>
    <source>
        <strain evidence="3 4">HM2</strain>
    </source>
</reference>
<dbReference type="PANTHER" id="PTHR43476:SF5">
    <property type="entry name" value="FAD-DEPENDENT MONOOXYGENASE"/>
    <property type="match status" value="1"/>
</dbReference>
<dbReference type="Pfam" id="PF01494">
    <property type="entry name" value="FAD_binding_3"/>
    <property type="match status" value="1"/>
</dbReference>
<dbReference type="InterPro" id="IPR036188">
    <property type="entry name" value="FAD/NAD-bd_sf"/>
</dbReference>
<comment type="caution">
    <text evidence="3">The sequence shown here is derived from an EMBL/GenBank/DDBJ whole genome shotgun (WGS) entry which is preliminary data.</text>
</comment>
<accession>A0ABR9S7Z1</accession>
<evidence type="ECO:0000313" key="4">
    <source>
        <dbReference type="Proteomes" id="UP000806285"/>
    </source>
</evidence>
<gene>
    <name evidence="3" type="ORF">IM787_18970</name>
</gene>
<dbReference type="RefSeq" id="WP_193678265.1">
    <property type="nucleotide sequence ID" value="NZ_JADDIV010000005.1"/>
</dbReference>